<protein>
    <submittedName>
        <fullName evidence="1">Uncharacterized protein</fullName>
    </submittedName>
</protein>
<name>A0A173MAJ2_9BACT</name>
<dbReference type="OrthoDB" id="665764at2"/>
<dbReference type="Proteomes" id="UP000186917">
    <property type="component" value="Unassembled WGS sequence"/>
</dbReference>
<dbReference type="STRING" id="477680.SAMN05421788_110277"/>
<dbReference type="RefSeq" id="WP_076381845.1">
    <property type="nucleotide sequence ID" value="NZ_AP017422.1"/>
</dbReference>
<dbReference type="PANTHER" id="PTHR35866:SF1">
    <property type="entry name" value="YKGJ FAMILY CYSTEINE CLUSTER PROTEIN"/>
    <property type="match status" value="1"/>
</dbReference>
<dbReference type="Pfam" id="PF03692">
    <property type="entry name" value="CxxCxxCC"/>
    <property type="match status" value="1"/>
</dbReference>
<dbReference type="InterPro" id="IPR005358">
    <property type="entry name" value="Puta_zinc/iron-chelating_dom"/>
</dbReference>
<dbReference type="PANTHER" id="PTHR35866">
    <property type="entry name" value="PUTATIVE-RELATED"/>
    <property type="match status" value="1"/>
</dbReference>
<evidence type="ECO:0000313" key="1">
    <source>
        <dbReference type="EMBL" id="SIT31770.1"/>
    </source>
</evidence>
<proteinExistence type="predicted"/>
<evidence type="ECO:0000313" key="2">
    <source>
        <dbReference type="Proteomes" id="UP000186917"/>
    </source>
</evidence>
<reference evidence="2" key="1">
    <citation type="submission" date="2017-01" db="EMBL/GenBank/DDBJ databases">
        <authorList>
            <person name="Varghese N."/>
            <person name="Submissions S."/>
        </authorList>
    </citation>
    <scope>NUCLEOTIDE SEQUENCE [LARGE SCALE GENOMIC DNA]</scope>
    <source>
        <strain evidence="2">DSM 21054</strain>
    </source>
</reference>
<dbReference type="EMBL" id="FTOR01000010">
    <property type="protein sequence ID" value="SIT31770.1"/>
    <property type="molecule type" value="Genomic_DNA"/>
</dbReference>
<accession>A0A173MAJ2</accession>
<dbReference type="KEGG" id="fln:FLA_0539"/>
<sequence length="179" mass="21126">MAKPVDFPAFKQKVSENKVAMRRFLGKLEKEPPRFLDKMAVALEGEVWQHTDCLSCANCCKTMSPTFTQQDIKRIATHLKMTPSAFKEQWLDYDEKEGEWSNKKQPCQFLNLATNKCHIYEVRPDDCAGFPHLTKRKMKDYLHVHQQNVEYCPATYRMVERMQQQVVKKKGEWIFTYPD</sequence>
<keyword evidence="2" id="KW-1185">Reference proteome</keyword>
<gene>
    <name evidence="1" type="ORF">SAMN05421788_110277</name>
</gene>
<dbReference type="AlphaFoldDB" id="A0A173MAJ2"/>
<organism evidence="1 2">
    <name type="scientific">Filimonas lacunae</name>
    <dbReference type="NCBI Taxonomy" id="477680"/>
    <lineage>
        <taxon>Bacteria</taxon>
        <taxon>Pseudomonadati</taxon>
        <taxon>Bacteroidota</taxon>
        <taxon>Chitinophagia</taxon>
        <taxon>Chitinophagales</taxon>
        <taxon>Chitinophagaceae</taxon>
        <taxon>Filimonas</taxon>
    </lineage>
</organism>